<dbReference type="InterPro" id="IPR011990">
    <property type="entry name" value="TPR-like_helical_dom_sf"/>
</dbReference>
<evidence type="ECO:0000313" key="6">
    <source>
        <dbReference type="Proteomes" id="UP000232638"/>
    </source>
</evidence>
<dbReference type="Pfam" id="PF13469">
    <property type="entry name" value="Sulfotransfer_3"/>
    <property type="match status" value="1"/>
</dbReference>
<reference evidence="5 6" key="1">
    <citation type="submission" date="2017-03" db="EMBL/GenBank/DDBJ databases">
        <title>Complete genome sequence of Candidatus 'Thiodictyon syntrophicum' sp. nov. strain Cad16T, a photolithoautotroph purple sulfur bacterium isolated from an alpine meromictic lake.</title>
        <authorList>
            <person name="Luedin S.M."/>
            <person name="Pothier J.F."/>
            <person name="Danza F."/>
            <person name="Storelli N."/>
            <person name="Wittwer M."/>
            <person name="Tonolla M."/>
        </authorList>
    </citation>
    <scope>NUCLEOTIDE SEQUENCE [LARGE SCALE GENOMIC DNA]</scope>
    <source>
        <strain evidence="5 6">Cad16T</strain>
    </source>
</reference>
<protein>
    <submittedName>
        <fullName evidence="5">Sulfotransferase</fullName>
    </submittedName>
</protein>
<dbReference type="Pfam" id="PF13432">
    <property type="entry name" value="TPR_16"/>
    <property type="match status" value="3"/>
</dbReference>
<dbReference type="PANTHER" id="PTHR45586:SF1">
    <property type="entry name" value="LIPOPOLYSACCHARIDE ASSEMBLY PROTEIN B"/>
    <property type="match status" value="1"/>
</dbReference>
<keyword evidence="2 3" id="KW-0802">TPR repeat</keyword>
<proteinExistence type="predicted"/>
<name>A0A2K8UA24_9GAMM</name>
<dbReference type="InterPro" id="IPR027417">
    <property type="entry name" value="P-loop_NTPase"/>
</dbReference>
<feature type="repeat" description="TPR" evidence="3">
    <location>
        <begin position="120"/>
        <end position="153"/>
    </location>
</feature>
<dbReference type="Gene3D" id="3.40.50.300">
    <property type="entry name" value="P-loop containing nucleotide triphosphate hydrolases"/>
    <property type="match status" value="1"/>
</dbReference>
<feature type="repeat" description="TPR" evidence="3">
    <location>
        <begin position="154"/>
        <end position="187"/>
    </location>
</feature>
<sequence>MSKPTRRGSPPRGAAPNPRALLEPGFAALRDGRAARAADLAGRVLARAPDHHGALNLAGLAALQQGDTATAVARLERAATLAPGEPIYQANLGAALRAAHRHGEAAAACRRALALKPGYRAALVTLGAALFASEDYAGALAAYDQALATPPAEALLHAYRGDALRELGRVRAAVAAYEQALALAPDLAHALGNLGLTLLGLGEHERALELCERACALSPTVGQQAARAWMSLGTARRLEGLLEPAMAAYAQAHELDPDSAQLKTLIGGVWAEVGDLPQALAWYGQALALEPERIETRCALAEATLEAGEVPTAIEQFRALLADHPEHPTGHLGLGAALWEDGDAAGAIAACREAVALRPEDAGARARLAGILASAGDVTAANAMNREALEVNPQCVPALSNLAQNLRGQLPVADAERMEQLLGARWARDGAQATLHFGLAHYYDGLKDYGRAAEHALAANARHWTYKAERGWHYDPVEYAAHCDALMAAFTPEFFAQTRGHGDLSEVPVFIVGMPRSGTTLTEQILASHARVHGVGERNFAARAFAALPRALGRPAATGPVACLPDLTPEVTRRLAAAHLGALHGLARKAGRADAEVLHIVDKMPDNYSLLGWIITAFPRARIIHCRRDVRDVALSCWMTQFKEIRWAFDLGHLAERIIAYQRLMAHWRAVLPVPMLEIDYEETVADQVGQTRRLLDFLGLPWDPACLEFHQGERLVRTASVTQVREPVYRRSVERWRRYEAMLAPLLGRVAAD</sequence>
<keyword evidence="6" id="KW-1185">Reference proteome</keyword>
<evidence type="ECO:0000256" key="4">
    <source>
        <dbReference type="SAM" id="MobiDB-lite"/>
    </source>
</evidence>
<accession>A0A2K8UA24</accession>
<dbReference type="GO" id="GO:0016740">
    <property type="term" value="F:transferase activity"/>
    <property type="evidence" value="ECO:0007669"/>
    <property type="project" value="UniProtKB-KW"/>
</dbReference>
<feature type="repeat" description="TPR" evidence="3">
    <location>
        <begin position="260"/>
        <end position="293"/>
    </location>
</feature>
<dbReference type="RefSeq" id="WP_100920169.1">
    <property type="nucleotide sequence ID" value="NZ_CP020370.1"/>
</dbReference>
<dbReference type="InterPro" id="IPR019734">
    <property type="entry name" value="TPR_rpt"/>
</dbReference>
<dbReference type="EMBL" id="CP020370">
    <property type="protein sequence ID" value="AUB82438.1"/>
    <property type="molecule type" value="Genomic_DNA"/>
</dbReference>
<dbReference type="PANTHER" id="PTHR45586">
    <property type="entry name" value="TPR REPEAT-CONTAINING PROTEIN PA4667"/>
    <property type="match status" value="1"/>
</dbReference>
<dbReference type="Pfam" id="PF13181">
    <property type="entry name" value="TPR_8"/>
    <property type="match status" value="1"/>
</dbReference>
<dbReference type="AlphaFoldDB" id="A0A2K8UA24"/>
<dbReference type="SMART" id="SM00028">
    <property type="entry name" value="TPR"/>
    <property type="match status" value="12"/>
</dbReference>
<dbReference type="InterPro" id="IPR051012">
    <property type="entry name" value="CellSynth/LPSAsmb/PSIAsmb"/>
</dbReference>
<feature type="repeat" description="TPR" evidence="3">
    <location>
        <begin position="226"/>
        <end position="259"/>
    </location>
</feature>
<evidence type="ECO:0000256" key="1">
    <source>
        <dbReference type="ARBA" id="ARBA00022737"/>
    </source>
</evidence>
<feature type="repeat" description="TPR" evidence="3">
    <location>
        <begin position="188"/>
        <end position="221"/>
    </location>
</feature>
<dbReference type="OrthoDB" id="9815894at2"/>
<gene>
    <name evidence="5" type="ORF">THSYN_16800</name>
</gene>
<dbReference type="SUPFAM" id="SSF52540">
    <property type="entry name" value="P-loop containing nucleoside triphosphate hydrolases"/>
    <property type="match status" value="1"/>
</dbReference>
<organism evidence="5 6">
    <name type="scientific">Candidatus Thiodictyon syntrophicum</name>
    <dbReference type="NCBI Taxonomy" id="1166950"/>
    <lineage>
        <taxon>Bacteria</taxon>
        <taxon>Pseudomonadati</taxon>
        <taxon>Pseudomonadota</taxon>
        <taxon>Gammaproteobacteria</taxon>
        <taxon>Chromatiales</taxon>
        <taxon>Chromatiaceae</taxon>
        <taxon>Thiodictyon</taxon>
    </lineage>
</organism>
<dbReference type="PROSITE" id="PS50005">
    <property type="entry name" value="TPR"/>
    <property type="match status" value="5"/>
</dbReference>
<dbReference type="SUPFAM" id="SSF48452">
    <property type="entry name" value="TPR-like"/>
    <property type="match status" value="2"/>
</dbReference>
<dbReference type="KEGG" id="tsy:THSYN_16800"/>
<evidence type="ECO:0000313" key="5">
    <source>
        <dbReference type="EMBL" id="AUB82438.1"/>
    </source>
</evidence>
<dbReference type="Proteomes" id="UP000232638">
    <property type="component" value="Chromosome"/>
</dbReference>
<keyword evidence="1" id="KW-0677">Repeat</keyword>
<evidence type="ECO:0000256" key="2">
    <source>
        <dbReference type="ARBA" id="ARBA00022803"/>
    </source>
</evidence>
<feature type="region of interest" description="Disordered" evidence="4">
    <location>
        <begin position="1"/>
        <end position="20"/>
    </location>
</feature>
<keyword evidence="5" id="KW-0808">Transferase</keyword>
<dbReference type="Gene3D" id="1.25.40.10">
    <property type="entry name" value="Tetratricopeptide repeat domain"/>
    <property type="match status" value="3"/>
</dbReference>
<evidence type="ECO:0000256" key="3">
    <source>
        <dbReference type="PROSITE-ProRule" id="PRU00339"/>
    </source>
</evidence>